<comment type="subcellular location">
    <subcellularLocation>
        <location evidence="1 7">Cell membrane</location>
        <topology evidence="1 7">Multi-pass membrane protein</topology>
    </subcellularLocation>
</comment>
<dbReference type="InterPro" id="IPR035906">
    <property type="entry name" value="MetI-like_sf"/>
</dbReference>
<dbReference type="STRING" id="553469.SAMN04487947_3117"/>
<dbReference type="RefSeq" id="WP_089809900.1">
    <property type="nucleotide sequence ID" value="NZ_FOYT01000003.1"/>
</dbReference>
<dbReference type="SUPFAM" id="SSF161098">
    <property type="entry name" value="MetI-like"/>
    <property type="match status" value="1"/>
</dbReference>
<evidence type="ECO:0000259" key="8">
    <source>
        <dbReference type="PROSITE" id="PS50928"/>
    </source>
</evidence>
<dbReference type="AlphaFoldDB" id="A0A1I6IF63"/>
<feature type="transmembrane region" description="Helical" evidence="7">
    <location>
        <begin position="12"/>
        <end position="34"/>
    </location>
</feature>
<dbReference type="Proteomes" id="UP000198531">
    <property type="component" value="Unassembled WGS sequence"/>
</dbReference>
<feature type="transmembrane region" description="Helical" evidence="7">
    <location>
        <begin position="141"/>
        <end position="164"/>
    </location>
</feature>
<dbReference type="GO" id="GO:0005886">
    <property type="term" value="C:plasma membrane"/>
    <property type="evidence" value="ECO:0007669"/>
    <property type="project" value="UniProtKB-SubCell"/>
</dbReference>
<reference evidence="10" key="1">
    <citation type="submission" date="2016-10" db="EMBL/GenBank/DDBJ databases">
        <authorList>
            <person name="Varghese N."/>
            <person name="Submissions S."/>
        </authorList>
    </citation>
    <scope>NUCLEOTIDE SEQUENCE [LARGE SCALE GENOMIC DNA]</scope>
    <source>
        <strain evidence="10">CGMCC 1.7736</strain>
    </source>
</reference>
<dbReference type="CDD" id="cd06261">
    <property type="entry name" value="TM_PBP2"/>
    <property type="match status" value="1"/>
</dbReference>
<evidence type="ECO:0000313" key="10">
    <source>
        <dbReference type="Proteomes" id="UP000198531"/>
    </source>
</evidence>
<evidence type="ECO:0000256" key="1">
    <source>
        <dbReference type="ARBA" id="ARBA00004651"/>
    </source>
</evidence>
<keyword evidence="3" id="KW-1003">Cell membrane</keyword>
<keyword evidence="10" id="KW-1185">Reference proteome</keyword>
<feature type="transmembrane region" description="Helical" evidence="7">
    <location>
        <begin position="269"/>
        <end position="292"/>
    </location>
</feature>
<dbReference type="InterPro" id="IPR000515">
    <property type="entry name" value="MetI-like"/>
</dbReference>
<evidence type="ECO:0000256" key="4">
    <source>
        <dbReference type="ARBA" id="ARBA00022692"/>
    </source>
</evidence>
<keyword evidence="4 7" id="KW-0812">Transmembrane</keyword>
<sequence length="307" mass="35048">MREETRRDAVWQFLTYSFILLGSILTLVPLYWIFVASTLSESEFLSSTSPRLLPGDEFFANLQSLQARENVQFLGHIGQMTQYVDLGPVYFAYDFWHLWNPGAISNSIFIAVVYTLLSLLLCSMAGFAFAKYEFRFKKPMFYSILATLILPIQLLVIPLFLLMSRLDMTNTYWAIILPWAANPLGIFLMRQNMRSIPDALLESARMDGATEFQLFYKIALPTMKSSLAALAIILFLFQWNLFLFPLVILEQGKYTIPVAINQLVGAQRVYYDQIMVAATLSIVPIFVLFLFLQKQFVSGILAGSVKE</sequence>
<evidence type="ECO:0000256" key="3">
    <source>
        <dbReference type="ARBA" id="ARBA00022475"/>
    </source>
</evidence>
<evidence type="ECO:0000256" key="2">
    <source>
        <dbReference type="ARBA" id="ARBA00022448"/>
    </source>
</evidence>
<dbReference type="Gene3D" id="1.10.3720.10">
    <property type="entry name" value="MetI-like"/>
    <property type="match status" value="1"/>
</dbReference>
<dbReference type="PANTHER" id="PTHR43744">
    <property type="entry name" value="ABC TRANSPORTER PERMEASE PROTEIN MG189-RELATED-RELATED"/>
    <property type="match status" value="1"/>
</dbReference>
<accession>A0A1I6IF63</accession>
<proteinExistence type="inferred from homology"/>
<dbReference type="EMBL" id="FOYT01000003">
    <property type="protein sequence ID" value="SFR65323.1"/>
    <property type="molecule type" value="Genomic_DNA"/>
</dbReference>
<evidence type="ECO:0000256" key="6">
    <source>
        <dbReference type="ARBA" id="ARBA00023136"/>
    </source>
</evidence>
<protein>
    <submittedName>
        <fullName evidence="9">Carbohydrate ABC transporter membrane protein 2, CUT1 family</fullName>
    </submittedName>
</protein>
<dbReference type="OrthoDB" id="18784at2157"/>
<dbReference type="GO" id="GO:0055085">
    <property type="term" value="P:transmembrane transport"/>
    <property type="evidence" value="ECO:0007669"/>
    <property type="project" value="InterPro"/>
</dbReference>
<dbReference type="PROSITE" id="PS50928">
    <property type="entry name" value="ABC_TM1"/>
    <property type="match status" value="1"/>
</dbReference>
<feature type="domain" description="ABC transmembrane type-1" evidence="8">
    <location>
        <begin position="104"/>
        <end position="292"/>
    </location>
</feature>
<feature type="transmembrane region" description="Helical" evidence="7">
    <location>
        <begin position="108"/>
        <end position="129"/>
    </location>
</feature>
<evidence type="ECO:0000313" key="9">
    <source>
        <dbReference type="EMBL" id="SFR65323.1"/>
    </source>
</evidence>
<dbReference type="Pfam" id="PF00528">
    <property type="entry name" value="BPD_transp_1"/>
    <property type="match status" value="1"/>
</dbReference>
<comment type="similarity">
    <text evidence="7">Belongs to the binding-protein-dependent transport system permease family.</text>
</comment>
<keyword evidence="6 7" id="KW-0472">Membrane</keyword>
<name>A0A1I6IF63_9EURY</name>
<gene>
    <name evidence="9" type="ORF">SAMN04487947_3117</name>
</gene>
<evidence type="ECO:0000256" key="5">
    <source>
        <dbReference type="ARBA" id="ARBA00022989"/>
    </source>
</evidence>
<feature type="transmembrane region" description="Helical" evidence="7">
    <location>
        <begin position="227"/>
        <end position="249"/>
    </location>
</feature>
<organism evidence="9 10">
    <name type="scientific">Halogeometricum rufum</name>
    <dbReference type="NCBI Taxonomy" id="553469"/>
    <lineage>
        <taxon>Archaea</taxon>
        <taxon>Methanobacteriati</taxon>
        <taxon>Methanobacteriota</taxon>
        <taxon>Stenosarchaea group</taxon>
        <taxon>Halobacteria</taxon>
        <taxon>Halobacteriales</taxon>
        <taxon>Haloferacaceae</taxon>
        <taxon>Halogeometricum</taxon>
    </lineage>
</organism>
<evidence type="ECO:0000256" key="7">
    <source>
        <dbReference type="RuleBase" id="RU363032"/>
    </source>
</evidence>
<keyword evidence="5 7" id="KW-1133">Transmembrane helix</keyword>
<feature type="transmembrane region" description="Helical" evidence="7">
    <location>
        <begin position="170"/>
        <end position="189"/>
    </location>
</feature>
<dbReference type="PANTHER" id="PTHR43744:SF2">
    <property type="entry name" value="ARABINOOLIGOSACCHARIDES TRANSPORT SYSTEM PERMEASE PROTEIN ARAQ"/>
    <property type="match status" value="1"/>
</dbReference>
<keyword evidence="2 7" id="KW-0813">Transport</keyword>